<dbReference type="EMBL" id="MNPL01001854">
    <property type="protein sequence ID" value="OQR78756.1"/>
    <property type="molecule type" value="Genomic_DNA"/>
</dbReference>
<organism evidence="1 2">
    <name type="scientific">Tropilaelaps mercedesae</name>
    <dbReference type="NCBI Taxonomy" id="418985"/>
    <lineage>
        <taxon>Eukaryota</taxon>
        <taxon>Metazoa</taxon>
        <taxon>Ecdysozoa</taxon>
        <taxon>Arthropoda</taxon>
        <taxon>Chelicerata</taxon>
        <taxon>Arachnida</taxon>
        <taxon>Acari</taxon>
        <taxon>Parasitiformes</taxon>
        <taxon>Mesostigmata</taxon>
        <taxon>Gamasina</taxon>
        <taxon>Dermanyssoidea</taxon>
        <taxon>Laelapidae</taxon>
        <taxon>Tropilaelaps</taxon>
    </lineage>
</organism>
<gene>
    <name evidence="1" type="ORF">BIW11_06201</name>
</gene>
<comment type="caution">
    <text evidence="1">The sequence shown here is derived from an EMBL/GenBank/DDBJ whole genome shotgun (WGS) entry which is preliminary data.</text>
</comment>
<evidence type="ECO:0000313" key="2">
    <source>
        <dbReference type="Proteomes" id="UP000192247"/>
    </source>
</evidence>
<protein>
    <submittedName>
        <fullName evidence="1">Uncharacterized protein</fullName>
    </submittedName>
</protein>
<accession>A0A1V9XZ32</accession>
<reference evidence="1 2" key="1">
    <citation type="journal article" date="2017" name="Gigascience">
        <title>Draft genome of the honey bee ectoparasitic mite, Tropilaelaps mercedesae, is shaped by the parasitic life history.</title>
        <authorList>
            <person name="Dong X."/>
            <person name="Armstrong S.D."/>
            <person name="Xia D."/>
            <person name="Makepeace B.L."/>
            <person name="Darby A.C."/>
            <person name="Kadowaki T."/>
        </authorList>
    </citation>
    <scope>NUCLEOTIDE SEQUENCE [LARGE SCALE GENOMIC DNA]</scope>
    <source>
        <strain evidence="1">Wuxi-XJTLU</strain>
    </source>
</reference>
<dbReference type="InParanoid" id="A0A1V9XZ32"/>
<name>A0A1V9XZ32_9ACAR</name>
<keyword evidence="2" id="KW-1185">Reference proteome</keyword>
<sequence>MLSYCDCSFSFISGSCTKSIGGPAARYLHSQRSAIYRIWIPRQLHHDLCVEFEY</sequence>
<dbReference type="Proteomes" id="UP000192247">
    <property type="component" value="Unassembled WGS sequence"/>
</dbReference>
<evidence type="ECO:0000313" key="1">
    <source>
        <dbReference type="EMBL" id="OQR78756.1"/>
    </source>
</evidence>
<dbReference type="AlphaFoldDB" id="A0A1V9XZ32"/>
<proteinExistence type="predicted"/>